<comment type="caution">
    <text evidence="1">The sequence shown here is derived from an EMBL/GenBank/DDBJ whole genome shotgun (WGS) entry which is preliminary data.</text>
</comment>
<organism evidence="1 2">
    <name type="scientific">Verticillium dahliae</name>
    <name type="common">Verticillium wilt</name>
    <dbReference type="NCBI Taxonomy" id="27337"/>
    <lineage>
        <taxon>Eukaryota</taxon>
        <taxon>Fungi</taxon>
        <taxon>Dikarya</taxon>
        <taxon>Ascomycota</taxon>
        <taxon>Pezizomycotina</taxon>
        <taxon>Sordariomycetes</taxon>
        <taxon>Hypocreomycetidae</taxon>
        <taxon>Glomerellales</taxon>
        <taxon>Plectosphaerellaceae</taxon>
        <taxon>Verticillium</taxon>
    </lineage>
</organism>
<evidence type="ECO:0000313" key="2">
    <source>
        <dbReference type="Proteomes" id="UP000236305"/>
    </source>
</evidence>
<dbReference type="Proteomes" id="UP000236305">
    <property type="component" value="Unassembled WGS sequence"/>
</dbReference>
<reference evidence="1 2" key="1">
    <citation type="submission" date="2017-12" db="EMBL/GenBank/DDBJ databases">
        <title>Comparative genomics yields insights into virulence evolution of Verticillium dahliae.</title>
        <authorList>
            <person name="Fan R."/>
            <person name="Armitage A.D."/>
            <person name="Cascant-Lopez E."/>
            <person name="Sobczyk M."/>
            <person name="Cockerton H.M."/>
            <person name="Harrison R.J."/>
        </authorList>
    </citation>
    <scope>NUCLEOTIDE SEQUENCE [LARGE SCALE GENOMIC DNA]</scope>
    <source>
        <strain evidence="1 2">12008</strain>
    </source>
</reference>
<dbReference type="AlphaFoldDB" id="A0AA45ANB5"/>
<gene>
    <name evidence="1" type="ORF">BJF96_g3709</name>
</gene>
<sequence>MMAALASLGVFNSREIRTVTTASLITMWSEATTTSTGMPTVGTLPSVCVQEA</sequence>
<protein>
    <submittedName>
        <fullName evidence="1">Uncharacterized protein</fullName>
    </submittedName>
</protein>
<proteinExistence type="predicted"/>
<accession>A0AA45ANB5</accession>
<name>A0AA45ANB5_VERDA</name>
<evidence type="ECO:0000313" key="1">
    <source>
        <dbReference type="EMBL" id="PNH33113.1"/>
    </source>
</evidence>
<dbReference type="EMBL" id="MPSH01000010">
    <property type="protein sequence ID" value="PNH33113.1"/>
    <property type="molecule type" value="Genomic_DNA"/>
</dbReference>